<evidence type="ECO:0000313" key="3">
    <source>
        <dbReference type="Proteomes" id="UP001054945"/>
    </source>
</evidence>
<comment type="caution">
    <text evidence="2">The sequence shown here is derived from an EMBL/GenBank/DDBJ whole genome shotgun (WGS) entry which is preliminary data.</text>
</comment>
<organism evidence="2 3">
    <name type="scientific">Caerostris extrusa</name>
    <name type="common">Bark spider</name>
    <name type="synonym">Caerostris bankana</name>
    <dbReference type="NCBI Taxonomy" id="172846"/>
    <lineage>
        <taxon>Eukaryota</taxon>
        <taxon>Metazoa</taxon>
        <taxon>Ecdysozoa</taxon>
        <taxon>Arthropoda</taxon>
        <taxon>Chelicerata</taxon>
        <taxon>Arachnida</taxon>
        <taxon>Araneae</taxon>
        <taxon>Araneomorphae</taxon>
        <taxon>Entelegynae</taxon>
        <taxon>Araneoidea</taxon>
        <taxon>Araneidae</taxon>
        <taxon>Caerostris</taxon>
    </lineage>
</organism>
<name>A0AAV4MWZ8_CAEEX</name>
<dbReference type="AlphaFoldDB" id="A0AAV4MWZ8"/>
<keyword evidence="3" id="KW-1185">Reference proteome</keyword>
<gene>
    <name evidence="2" type="ORF">CEXT_581581</name>
</gene>
<dbReference type="Proteomes" id="UP001054945">
    <property type="component" value="Unassembled WGS sequence"/>
</dbReference>
<feature type="region of interest" description="Disordered" evidence="1">
    <location>
        <begin position="1"/>
        <end position="21"/>
    </location>
</feature>
<dbReference type="EMBL" id="BPLR01002707">
    <property type="protein sequence ID" value="GIX76990.1"/>
    <property type="molecule type" value="Genomic_DNA"/>
</dbReference>
<evidence type="ECO:0000313" key="2">
    <source>
        <dbReference type="EMBL" id="GIX76990.1"/>
    </source>
</evidence>
<protein>
    <submittedName>
        <fullName evidence="2">Uncharacterized protein</fullName>
    </submittedName>
</protein>
<proteinExistence type="predicted"/>
<reference evidence="2 3" key="1">
    <citation type="submission" date="2021-06" db="EMBL/GenBank/DDBJ databases">
        <title>Caerostris extrusa draft genome.</title>
        <authorList>
            <person name="Kono N."/>
            <person name="Arakawa K."/>
        </authorList>
    </citation>
    <scope>NUCLEOTIDE SEQUENCE [LARGE SCALE GENOMIC DNA]</scope>
</reference>
<accession>A0AAV4MWZ8</accession>
<evidence type="ECO:0000256" key="1">
    <source>
        <dbReference type="SAM" id="MobiDB-lite"/>
    </source>
</evidence>
<sequence>MGNVSSNAGEKNFGSMDYPRQYSNSRHKRAVYWLKQTSSLAQSTNSTKSHSSHFFRNGRVVVTLLQVYCEEGHFQPPALQKAVFFRMQAEFRSSASSRVRAIGRIHSLEGEQEGETRLSS</sequence>